<accession>A0A0F9LTQ1</accession>
<comment type="caution">
    <text evidence="2">The sequence shown here is derived from an EMBL/GenBank/DDBJ whole genome shotgun (WGS) entry which is preliminary data.</text>
</comment>
<dbReference type="Pfam" id="PF00884">
    <property type="entry name" value="Sulfatase"/>
    <property type="match status" value="1"/>
</dbReference>
<dbReference type="PANTHER" id="PTHR43751">
    <property type="entry name" value="SULFATASE"/>
    <property type="match status" value="1"/>
</dbReference>
<dbReference type="EMBL" id="LAZR01005613">
    <property type="protein sequence ID" value="KKM98489.1"/>
    <property type="molecule type" value="Genomic_DNA"/>
</dbReference>
<dbReference type="Gene3D" id="3.40.720.10">
    <property type="entry name" value="Alkaline Phosphatase, subunit A"/>
    <property type="match status" value="1"/>
</dbReference>
<evidence type="ECO:0000259" key="1">
    <source>
        <dbReference type="Pfam" id="PF00884"/>
    </source>
</evidence>
<organism evidence="2">
    <name type="scientific">marine sediment metagenome</name>
    <dbReference type="NCBI Taxonomy" id="412755"/>
    <lineage>
        <taxon>unclassified sequences</taxon>
        <taxon>metagenomes</taxon>
        <taxon>ecological metagenomes</taxon>
    </lineage>
</organism>
<dbReference type="CDD" id="cd16148">
    <property type="entry name" value="sulfatase_like"/>
    <property type="match status" value="1"/>
</dbReference>
<dbReference type="AlphaFoldDB" id="A0A0F9LTQ1"/>
<dbReference type="InterPro" id="IPR052701">
    <property type="entry name" value="GAG_Ulvan_Degrading_Sulfatases"/>
</dbReference>
<gene>
    <name evidence="2" type="ORF">LCGC14_1157360</name>
</gene>
<dbReference type="InterPro" id="IPR017850">
    <property type="entry name" value="Alkaline_phosphatase_core_sf"/>
</dbReference>
<evidence type="ECO:0000313" key="2">
    <source>
        <dbReference type="EMBL" id="KKM98489.1"/>
    </source>
</evidence>
<proteinExistence type="predicted"/>
<dbReference type="InterPro" id="IPR000917">
    <property type="entry name" value="Sulfatase_N"/>
</dbReference>
<feature type="non-terminal residue" evidence="2">
    <location>
        <position position="433"/>
    </location>
</feature>
<protein>
    <recommendedName>
        <fullName evidence="1">Sulfatase N-terminal domain-containing protein</fullName>
    </recommendedName>
</protein>
<dbReference type="SUPFAM" id="SSF53649">
    <property type="entry name" value="Alkaline phosphatase-like"/>
    <property type="match status" value="1"/>
</dbReference>
<feature type="domain" description="Sulfatase N-terminal" evidence="1">
    <location>
        <begin position="10"/>
        <end position="362"/>
    </location>
</feature>
<name>A0A0F9LTQ1_9ZZZZ</name>
<sequence>MYKERRNKAIFLLTIDALRSDHLKSYGYFRNTAPNINKFAQKGTVFLNAITNGPETPTAFSSIFTSSLPFLDGGYSPLPPQKITLPQLLSESGVYTYSIHSNPNLGSYFNYDRGFDVFLDGERYKNKEVNHKNFSIKHLFSNYIRKILDYKDLFKKLMYRLKGFNKIKSWIRTNIPSMTEILLPFTPIAYNAPYIVNKLSTLIGSIKKPFFVWAHFMDVHSPYNPPKKNVIQFRNQDFSISEREFLTSKVYSHSHKFKISPKMIDDLIILYDGEIHFLDEYLAKLLNLIYKKFNDDCLIIIVADHGESFYEHKIFGHQGSVYEEVLKIPLIITEIGKINSLNHVRDTVQLIDIAPTILEYFNLDIPRNFQGKSLMATIKGEPIDREDLVISECYQKNHSMKRNQREGYILLSIRKNNEWKYIYNEEKEEEFIF</sequence>
<reference evidence="2" key="1">
    <citation type="journal article" date="2015" name="Nature">
        <title>Complex archaea that bridge the gap between prokaryotes and eukaryotes.</title>
        <authorList>
            <person name="Spang A."/>
            <person name="Saw J.H."/>
            <person name="Jorgensen S.L."/>
            <person name="Zaremba-Niedzwiedzka K."/>
            <person name="Martijn J."/>
            <person name="Lind A.E."/>
            <person name="van Eijk R."/>
            <person name="Schleper C."/>
            <person name="Guy L."/>
            <person name="Ettema T.J."/>
        </authorList>
    </citation>
    <scope>NUCLEOTIDE SEQUENCE</scope>
</reference>
<dbReference type="PANTHER" id="PTHR43751:SF3">
    <property type="entry name" value="SULFATASE N-TERMINAL DOMAIN-CONTAINING PROTEIN"/>
    <property type="match status" value="1"/>
</dbReference>